<dbReference type="PANTHER" id="PTHR32305:SF17">
    <property type="entry name" value="TRNA NUCLEASE WAPA"/>
    <property type="match status" value="1"/>
</dbReference>
<feature type="compositionally biased region" description="Low complexity" evidence="1">
    <location>
        <begin position="1757"/>
        <end position="1773"/>
    </location>
</feature>
<keyword evidence="3" id="KW-0732">Signal</keyword>
<feature type="region of interest" description="Disordered" evidence="1">
    <location>
        <begin position="1739"/>
        <end position="1775"/>
    </location>
</feature>
<keyword evidence="5" id="KW-1185">Reference proteome</keyword>
<feature type="region of interest" description="Disordered" evidence="1">
    <location>
        <begin position="1579"/>
        <end position="1618"/>
    </location>
</feature>
<gene>
    <name evidence="4" type="ORF">OHA16_31960</name>
</gene>
<name>A0ABZ1U8H6_9ACTN</name>
<feature type="compositionally biased region" description="Polar residues" evidence="1">
    <location>
        <begin position="1591"/>
        <end position="1609"/>
    </location>
</feature>
<feature type="region of interest" description="Disordered" evidence="1">
    <location>
        <begin position="848"/>
        <end position="867"/>
    </location>
</feature>
<dbReference type="InterPro" id="IPR031325">
    <property type="entry name" value="RHS_repeat"/>
</dbReference>
<accession>A0ABZ1U8H6</accession>
<feature type="signal peptide" evidence="3">
    <location>
        <begin position="1"/>
        <end position="22"/>
    </location>
</feature>
<dbReference type="InterPro" id="IPR050708">
    <property type="entry name" value="T6SS_VgrG/RHS"/>
</dbReference>
<dbReference type="PANTHER" id="PTHR32305">
    <property type="match status" value="1"/>
</dbReference>
<proteinExistence type="predicted"/>
<keyword evidence="2" id="KW-0472">Membrane</keyword>
<protein>
    <submittedName>
        <fullName evidence="4">RHS repeat protein</fullName>
    </submittedName>
</protein>
<evidence type="ECO:0000313" key="5">
    <source>
        <dbReference type="Proteomes" id="UP001432222"/>
    </source>
</evidence>
<keyword evidence="2" id="KW-0812">Transmembrane</keyword>
<dbReference type="EMBL" id="CP108110">
    <property type="protein sequence ID" value="WUQ87170.1"/>
    <property type="molecule type" value="Genomic_DNA"/>
</dbReference>
<dbReference type="Proteomes" id="UP001432222">
    <property type="component" value="Chromosome"/>
</dbReference>
<dbReference type="InterPro" id="IPR006530">
    <property type="entry name" value="YD"/>
</dbReference>
<keyword evidence="2" id="KW-1133">Transmembrane helix</keyword>
<evidence type="ECO:0000313" key="4">
    <source>
        <dbReference type="EMBL" id="WUQ87170.1"/>
    </source>
</evidence>
<feature type="compositionally biased region" description="Polar residues" evidence="1">
    <location>
        <begin position="848"/>
        <end position="861"/>
    </location>
</feature>
<organism evidence="4 5">
    <name type="scientific">Kitasatospora purpeofusca</name>
    <dbReference type="NCBI Taxonomy" id="67352"/>
    <lineage>
        <taxon>Bacteria</taxon>
        <taxon>Bacillati</taxon>
        <taxon>Actinomycetota</taxon>
        <taxon>Actinomycetes</taxon>
        <taxon>Kitasatosporales</taxon>
        <taxon>Streptomycetaceae</taxon>
        <taxon>Kitasatospora</taxon>
    </lineage>
</organism>
<evidence type="ECO:0000256" key="3">
    <source>
        <dbReference type="SAM" id="SignalP"/>
    </source>
</evidence>
<evidence type="ECO:0000256" key="2">
    <source>
        <dbReference type="SAM" id="Phobius"/>
    </source>
</evidence>
<dbReference type="Pfam" id="PF05593">
    <property type="entry name" value="RHS_repeat"/>
    <property type="match status" value="1"/>
</dbReference>
<dbReference type="NCBIfam" id="TIGR03696">
    <property type="entry name" value="Rhs_assc_core"/>
    <property type="match status" value="1"/>
</dbReference>
<dbReference type="RefSeq" id="WP_328957731.1">
    <property type="nucleotide sequence ID" value="NZ_CP108110.1"/>
</dbReference>
<dbReference type="Gene3D" id="2.180.10.10">
    <property type="entry name" value="RHS repeat-associated core"/>
    <property type="match status" value="2"/>
</dbReference>
<feature type="chain" id="PRO_5046409746" evidence="3">
    <location>
        <begin position="23"/>
        <end position="2102"/>
    </location>
</feature>
<sequence length="2102" mass="221913">MTASGLAGLLLAGLLGPTAAFAAKSSPPGAVGPAATPARVRPVTPKPLPADTEAVTPPPAVVWPQEAEATVDFAAGPTGPGSFAAAGRLPVQLSLDAGPGAPHDTADGRTNPSVRVKVLDAGKARAAGVNGLLLIVDTGTLGDSPLSVRVDYRSVAGAGGAGWGSRLRLVRLPACVLTTPEVPACQVRTDLASVNDAGAATVTAHLPGARADAPATPTLGADAPAAPSLGAAAPAVLAAEPQAAGASGDFKATGLAPSGSWTAGSSAGGFAWTYPVPTPDVFGGPRPDLALSYSSQAVDGRTSVSNNQSNWVGDGWSFAENFVERRYRTCSDDMGGTATNTTKSGDLCWYSDNATLSLNGTTAELVRATDGTWHPVNDTAAKVEKLTGAVNGDNDGEYWKVTDAKGIQYYFGLNRLPGWTAGKDETNSAWTVPVFGNNPGEDCNKPGNHPASWCQQGWRWNLDHVVDPRGNAMTVYYAKETNNYGRNGNLTTGASTATPYVRGGHPLRMEYGLRADAVYATPAARVDFTVSERCTPDAAARITCAPGELKTDPDPAKDTTRWWPDVPFDLDCADGKECKGQFSPSFWTRKRLTGITTKVLVGGGHQDVDTWTLTQTFPPTGDTAKEFPLWLEAITRTGTAGTGAPITLPPVSFNGIQLANRVDGTGDGAPPFLRRRVNSITTETGATVAAVYSGQDCATTDLPAPETNNRRCYPVFWQKPSDTKPTLDWFHKYVVTQVREEDNTGGSPAKVTDYSYLGGPAWAKSTDELSKPEHRTWSEYRGYGTVQTRTGAGNDPRTLAETVYLRGIPGAKVPDSEGYTVDDDTAFQGMARETRSYLGDGGPLVSATTNTPWQSDPTATRTRPGLPDLTARYSGTARTTTRVLVDGGTWRRNATATAYDAYGMVTAVDDSGDLAVPTDDRCTRTEYARNTAANLLDLPSRVETVATGCANTPARPRDVVADNRSAYDGGTPGTAPTRGLLTATEQIKGDGSGYAPVTTVGYDLYGRATSMANAAGATTTTVYTPAQGEPAARSVVTNPLGHTVTSEFDPRRALTTATVDPNGKRTDSVYDALGRLVRGWTAGWSKAEHQSYPSVQYTYDITRTGPAVITAKNLLPNGAYRTSHTVYDSLLRERQTQEPTPGGRLITEKFYDTHGWTPIEFKPYYTTGAPEPKLVSGDPYGVVNQQVTEYDGVGRPTAVVSKYLNQEKSRTTTLYGGDRTTVLPPNGGTATTKLTDVRGNTTELREYTDAGRTAWAATGYEYGDRGLLTKVTAPGGNVWTYGYDVRGRRTTTVDPDKGALTLSYDTLDRPVTATDARGDTLTTEYDALGRTTAVRNGGTLRSSWVFDTVAKGQLTSSTSFENGQPYTTAVTGYDDRAQPTGRTVTVPAAEQKLAGTYTWKYSYNQQTGKLEGTDLPAAGGFGAETVGHTYDNLLGLPLTTAGLVPYVQNTTYDNYGRISGVDSSITGKRVYQRLGHDLHTGRLTDVSVKRDTAPVDLTDTHYSYDPAGNVTAIGEQQKAGAGTAQTDTQCFAYDALRRTTEAWTATDQCAAPPTTTGPAANVGGPDAYWTSYAYDASGNRSAETRHGPAGTGSTVRTYGNTGHRTTGVSESGPGGTRTETYAYDATGNIRRRAATGSGNVFDQTLTWNDQGHLAANGPTGGSGGSTYVYDADGNRLLRKDAGLVTLYLGETELTWDKVSVQVLGTRSYTHDGVVVAVRTATATGGTVVTFQTADQHGTATTSIDGAGQQVTRRKQTPFGAPRGAQPPQGAAAGNWPDDKGFLGKPQDSTGLTHIGAREYDPALGRFVSVDPVMDLSDPQQMNGYAYANNAPASASDPTGLLAGGMAGGLIPVIGGIALAIGLLVIDQDYQEVKKLFTEPQQPGHTKIRRTGQVRPGNGIIVVRFFIAAKTPAPFMAGDGRGFTTDSDAPYRIVLAWDTDTGEVVMDAAPTHSTSVGAPSSGPVIVRKEWAAHGEGDGNDLTDVKSTGDGFKATIKGLIGSIANLAVLKWASINYDVELSVPKNSCGFDEGISVKIKGDDFPHVEAIQYRASQPPRMIGTDKASGLGVVATQGWTKWIPGVDGRDLKWKVPNDSWSTPHRPGS</sequence>
<dbReference type="NCBIfam" id="TIGR01643">
    <property type="entry name" value="YD_repeat_2x"/>
    <property type="match status" value="2"/>
</dbReference>
<evidence type="ECO:0000256" key="1">
    <source>
        <dbReference type="SAM" id="MobiDB-lite"/>
    </source>
</evidence>
<dbReference type="InterPro" id="IPR022385">
    <property type="entry name" value="Rhs_assc_core"/>
</dbReference>
<reference evidence="4" key="1">
    <citation type="submission" date="2022-10" db="EMBL/GenBank/DDBJ databases">
        <title>The complete genomes of actinobacterial strains from the NBC collection.</title>
        <authorList>
            <person name="Joergensen T.S."/>
            <person name="Alvarez Arevalo M."/>
            <person name="Sterndorff E.B."/>
            <person name="Faurdal D."/>
            <person name="Vuksanovic O."/>
            <person name="Mourched A.-S."/>
            <person name="Charusanti P."/>
            <person name="Shaw S."/>
            <person name="Blin K."/>
            <person name="Weber T."/>
        </authorList>
    </citation>
    <scope>NUCLEOTIDE SEQUENCE</scope>
    <source>
        <strain evidence="4">NBC_00222</strain>
    </source>
</reference>
<feature type="transmembrane region" description="Helical" evidence="2">
    <location>
        <begin position="1840"/>
        <end position="1865"/>
    </location>
</feature>